<dbReference type="Proteomes" id="UP001302602">
    <property type="component" value="Unassembled WGS sequence"/>
</dbReference>
<evidence type="ECO:0000313" key="2">
    <source>
        <dbReference type="EMBL" id="KAK4126982.1"/>
    </source>
</evidence>
<sequence length="119" mass="14021">MMVTANTRESRPYFELWWYRRGTRLLHCFTTLLASVPYLMILILDAGFRGLQVPTSTLRLRQDRCRPPHRLKLAQTRASWEDAQYPSRYSWGQQGRMTMDFGKVEPFEFEEDCALALGN</sequence>
<evidence type="ECO:0000313" key="3">
    <source>
        <dbReference type="Proteomes" id="UP001302602"/>
    </source>
</evidence>
<comment type="caution">
    <text evidence="2">The sequence shown here is derived from an EMBL/GenBank/DDBJ whole genome shotgun (WGS) entry which is preliminary data.</text>
</comment>
<keyword evidence="3" id="KW-1185">Reference proteome</keyword>
<accession>A0AAN6Z6L5</accession>
<dbReference type="GeneID" id="87822900"/>
<feature type="transmembrane region" description="Helical" evidence="1">
    <location>
        <begin position="24"/>
        <end position="44"/>
    </location>
</feature>
<protein>
    <submittedName>
        <fullName evidence="2">Uncharacterized protein</fullName>
    </submittedName>
</protein>
<gene>
    <name evidence="2" type="ORF">N657DRAFT_183375</name>
</gene>
<reference evidence="2" key="2">
    <citation type="submission" date="2023-05" db="EMBL/GenBank/DDBJ databases">
        <authorList>
            <consortium name="Lawrence Berkeley National Laboratory"/>
            <person name="Steindorff A."/>
            <person name="Hensen N."/>
            <person name="Bonometti L."/>
            <person name="Westerberg I."/>
            <person name="Brannstrom I.O."/>
            <person name="Guillou S."/>
            <person name="Cros-Aarteil S."/>
            <person name="Calhoun S."/>
            <person name="Haridas S."/>
            <person name="Kuo A."/>
            <person name="Mondo S."/>
            <person name="Pangilinan J."/>
            <person name="Riley R."/>
            <person name="Labutti K."/>
            <person name="Andreopoulos B."/>
            <person name="Lipzen A."/>
            <person name="Chen C."/>
            <person name="Yanf M."/>
            <person name="Daum C."/>
            <person name="Ng V."/>
            <person name="Clum A."/>
            <person name="Ohm R."/>
            <person name="Martin F."/>
            <person name="Silar P."/>
            <person name="Natvig D."/>
            <person name="Lalanne C."/>
            <person name="Gautier V."/>
            <person name="Ament-Velasquez S.L."/>
            <person name="Kruys A."/>
            <person name="Hutchinson M.I."/>
            <person name="Powell A.J."/>
            <person name="Barry K."/>
            <person name="Miller A.N."/>
            <person name="Grigoriev I.V."/>
            <person name="Debuchy R."/>
            <person name="Gladieux P."/>
            <person name="Thoren M.H."/>
            <person name="Johannesson H."/>
        </authorList>
    </citation>
    <scope>NUCLEOTIDE SEQUENCE</scope>
    <source>
        <strain evidence="2">CBS 731.68</strain>
    </source>
</reference>
<name>A0AAN6Z6L5_9PEZI</name>
<keyword evidence="1" id="KW-0812">Transmembrane</keyword>
<organism evidence="2 3">
    <name type="scientific">Parathielavia appendiculata</name>
    <dbReference type="NCBI Taxonomy" id="2587402"/>
    <lineage>
        <taxon>Eukaryota</taxon>
        <taxon>Fungi</taxon>
        <taxon>Dikarya</taxon>
        <taxon>Ascomycota</taxon>
        <taxon>Pezizomycotina</taxon>
        <taxon>Sordariomycetes</taxon>
        <taxon>Sordariomycetidae</taxon>
        <taxon>Sordariales</taxon>
        <taxon>Chaetomiaceae</taxon>
        <taxon>Parathielavia</taxon>
    </lineage>
</organism>
<dbReference type="RefSeq" id="XP_062650753.1">
    <property type="nucleotide sequence ID" value="XM_062786134.1"/>
</dbReference>
<reference evidence="2" key="1">
    <citation type="journal article" date="2023" name="Mol. Phylogenet. Evol.">
        <title>Genome-scale phylogeny and comparative genomics of the fungal order Sordariales.</title>
        <authorList>
            <person name="Hensen N."/>
            <person name="Bonometti L."/>
            <person name="Westerberg I."/>
            <person name="Brannstrom I.O."/>
            <person name="Guillou S."/>
            <person name="Cros-Aarteil S."/>
            <person name="Calhoun S."/>
            <person name="Haridas S."/>
            <person name="Kuo A."/>
            <person name="Mondo S."/>
            <person name="Pangilinan J."/>
            <person name="Riley R."/>
            <person name="LaButti K."/>
            <person name="Andreopoulos B."/>
            <person name="Lipzen A."/>
            <person name="Chen C."/>
            <person name="Yan M."/>
            <person name="Daum C."/>
            <person name="Ng V."/>
            <person name="Clum A."/>
            <person name="Steindorff A."/>
            <person name="Ohm R.A."/>
            <person name="Martin F."/>
            <person name="Silar P."/>
            <person name="Natvig D.O."/>
            <person name="Lalanne C."/>
            <person name="Gautier V."/>
            <person name="Ament-Velasquez S.L."/>
            <person name="Kruys A."/>
            <person name="Hutchinson M.I."/>
            <person name="Powell A.J."/>
            <person name="Barry K."/>
            <person name="Miller A.N."/>
            <person name="Grigoriev I.V."/>
            <person name="Debuchy R."/>
            <person name="Gladieux P."/>
            <person name="Hiltunen Thoren M."/>
            <person name="Johannesson H."/>
        </authorList>
    </citation>
    <scope>NUCLEOTIDE SEQUENCE</scope>
    <source>
        <strain evidence="2">CBS 731.68</strain>
    </source>
</reference>
<proteinExistence type="predicted"/>
<dbReference type="EMBL" id="MU853224">
    <property type="protein sequence ID" value="KAK4126982.1"/>
    <property type="molecule type" value="Genomic_DNA"/>
</dbReference>
<keyword evidence="1" id="KW-0472">Membrane</keyword>
<keyword evidence="1" id="KW-1133">Transmembrane helix</keyword>
<dbReference type="AlphaFoldDB" id="A0AAN6Z6L5"/>
<evidence type="ECO:0000256" key="1">
    <source>
        <dbReference type="SAM" id="Phobius"/>
    </source>
</evidence>